<evidence type="ECO:0000313" key="11">
    <source>
        <dbReference type="EMBL" id="KZL21808.1"/>
    </source>
</evidence>
<evidence type="ECO:0000256" key="6">
    <source>
        <dbReference type="ARBA" id="ARBA00022898"/>
    </source>
</evidence>
<dbReference type="AlphaFoldDB" id="A0A166B191"/>
<dbReference type="Pfam" id="PF00155">
    <property type="entry name" value="Aminotran_1_2"/>
    <property type="match status" value="1"/>
</dbReference>
<evidence type="ECO:0000256" key="7">
    <source>
        <dbReference type="ARBA" id="ARBA00023239"/>
    </source>
</evidence>
<dbReference type="UniPathway" id="UPA00148"/>
<dbReference type="InterPro" id="IPR004839">
    <property type="entry name" value="Aminotransferase_I/II_large"/>
</dbReference>
<dbReference type="GO" id="GO:0009236">
    <property type="term" value="P:cobalamin biosynthetic process"/>
    <property type="evidence" value="ECO:0007669"/>
    <property type="project" value="UniProtKB-UniPathway"/>
</dbReference>
<comment type="cofactor">
    <cofactor evidence="1">
        <name>pyridoxal 5'-phosphate</name>
        <dbReference type="ChEBI" id="CHEBI:597326"/>
    </cofactor>
</comment>
<evidence type="ECO:0000256" key="5">
    <source>
        <dbReference type="ARBA" id="ARBA00022573"/>
    </source>
</evidence>
<dbReference type="Gene3D" id="3.40.640.10">
    <property type="entry name" value="Type I PLP-dependent aspartate aminotransferase-like (Major domain)"/>
    <property type="match status" value="1"/>
</dbReference>
<evidence type="ECO:0000259" key="10">
    <source>
        <dbReference type="Pfam" id="PF00155"/>
    </source>
</evidence>
<dbReference type="PROSITE" id="PS00105">
    <property type="entry name" value="AA_TRANSFER_CLASS_1"/>
    <property type="match status" value="1"/>
</dbReference>
<keyword evidence="7 11" id="KW-0456">Lyase</keyword>
<evidence type="ECO:0000256" key="4">
    <source>
        <dbReference type="ARBA" id="ARBA00012285"/>
    </source>
</evidence>
<keyword evidence="6" id="KW-0663">Pyridoxal phosphate</keyword>
<dbReference type="InterPro" id="IPR015424">
    <property type="entry name" value="PyrdxlP-dep_Trfase"/>
</dbReference>
<dbReference type="InterPro" id="IPR005860">
    <property type="entry name" value="CobD"/>
</dbReference>
<evidence type="ECO:0000256" key="1">
    <source>
        <dbReference type="ARBA" id="ARBA00001933"/>
    </source>
</evidence>
<evidence type="ECO:0000256" key="2">
    <source>
        <dbReference type="ARBA" id="ARBA00003444"/>
    </source>
</evidence>
<dbReference type="GO" id="GO:0048472">
    <property type="term" value="F:threonine-phosphate decarboxylase activity"/>
    <property type="evidence" value="ECO:0007669"/>
    <property type="project" value="UniProtKB-EC"/>
</dbReference>
<dbReference type="STRING" id="989403.SAMN05421798_104227"/>
<dbReference type="InterPro" id="IPR015422">
    <property type="entry name" value="PyrdxlP-dep_Trfase_small"/>
</dbReference>
<dbReference type="CDD" id="cd00609">
    <property type="entry name" value="AAT_like"/>
    <property type="match status" value="1"/>
</dbReference>
<protein>
    <recommendedName>
        <fullName evidence="4">threonine-phosphate decarboxylase</fullName>
        <ecNumber evidence="4">4.1.1.81</ecNumber>
    </recommendedName>
    <alternativeName>
        <fullName evidence="8">L-threonine-O-3-phosphate decarboxylase</fullName>
    </alternativeName>
</protein>
<comment type="catalytic activity">
    <reaction evidence="9">
        <text>O-phospho-L-threonine + H(+) = (R)-1-aminopropan-2-yl phosphate + CO2</text>
        <dbReference type="Rhea" id="RHEA:11492"/>
        <dbReference type="ChEBI" id="CHEBI:15378"/>
        <dbReference type="ChEBI" id="CHEBI:16526"/>
        <dbReference type="ChEBI" id="CHEBI:58563"/>
        <dbReference type="ChEBI" id="CHEBI:58675"/>
        <dbReference type="EC" id="4.1.1.81"/>
    </reaction>
</comment>
<dbReference type="InterPro" id="IPR015421">
    <property type="entry name" value="PyrdxlP-dep_Trfase_major"/>
</dbReference>
<dbReference type="PANTHER" id="PTHR42885:SF1">
    <property type="entry name" value="THREONINE-PHOSPHATE DECARBOXYLASE"/>
    <property type="match status" value="1"/>
</dbReference>
<evidence type="ECO:0000256" key="8">
    <source>
        <dbReference type="ARBA" id="ARBA00029996"/>
    </source>
</evidence>
<comment type="caution">
    <text evidence="11">The sequence shown here is derived from an EMBL/GenBank/DDBJ whole genome shotgun (WGS) entry which is preliminary data.</text>
</comment>
<sequence>MRMQHGGDLSKAAAEFGGSEKDWLDLSTGINPIAYPALNHITSRGLADLPNARAEAALIASARAAYSVPIETGLAAAPGTQAIITALPQILSPNSSIAIVSPTYSSHEESWKTAGAKTQLIGREDIHHTDTDHLLLVNPNNPDGHIFSKQELLEIAASKQKNGGFLIVDEAFMDLYPEASIIPELGSLPILVLRSFGKFFGLAGLRLGALVGPQRITKKLQKQLGSWAISGPALDVGHAAFSDITWQAEMRTLLKIETDLFRQVLFEHQVSIVGQTDLYTLIEYPLAHQLHEALARKQVWTRVFNYNKNWMRLGLPVGAENRLRFANALKTSLNMLENHARL</sequence>
<dbReference type="NCBIfam" id="TIGR01140">
    <property type="entry name" value="L_thr_O3P_dcar"/>
    <property type="match status" value="1"/>
</dbReference>
<dbReference type="EMBL" id="LMCB01000002">
    <property type="protein sequence ID" value="KZL21808.1"/>
    <property type="molecule type" value="Genomic_DNA"/>
</dbReference>
<keyword evidence="12" id="KW-1185">Reference proteome</keyword>
<dbReference type="PANTHER" id="PTHR42885">
    <property type="entry name" value="HISTIDINOL-PHOSPHATE AMINOTRANSFERASE-RELATED"/>
    <property type="match status" value="1"/>
</dbReference>
<dbReference type="EC" id="4.1.1.81" evidence="4"/>
<organism evidence="11 12">
    <name type="scientific">Pseudovibrio axinellae</name>
    <dbReference type="NCBI Taxonomy" id="989403"/>
    <lineage>
        <taxon>Bacteria</taxon>
        <taxon>Pseudomonadati</taxon>
        <taxon>Pseudomonadota</taxon>
        <taxon>Alphaproteobacteria</taxon>
        <taxon>Hyphomicrobiales</taxon>
        <taxon>Stappiaceae</taxon>
        <taxon>Pseudovibrio</taxon>
    </lineage>
</organism>
<dbReference type="Gene3D" id="3.90.1150.10">
    <property type="entry name" value="Aspartate Aminotransferase, domain 1"/>
    <property type="match status" value="1"/>
</dbReference>
<name>A0A166B191_9HYPH</name>
<reference evidence="11 12" key="1">
    <citation type="journal article" date="2016" name="Front. Microbiol.">
        <title>Comparative Genomic Analysis Reveals a Diverse Repertoire of Genes Involved in Prokaryote-Eukaryote Interactions within the Pseudovibrio Genus.</title>
        <authorList>
            <person name="Romano S."/>
            <person name="Fernandez-Guerra A."/>
            <person name="Reen F.J."/>
            <person name="Glockner F.O."/>
            <person name="Crowley S.P."/>
            <person name="O'Sullivan O."/>
            <person name="Cotter P.D."/>
            <person name="Adams C."/>
            <person name="Dobson A.D."/>
            <person name="O'Gara F."/>
        </authorList>
    </citation>
    <scope>NUCLEOTIDE SEQUENCE [LARGE SCALE GENOMIC DNA]</scope>
    <source>
        <strain evidence="11 12">Ad2</strain>
    </source>
</reference>
<dbReference type="GO" id="GO:0030170">
    <property type="term" value="F:pyridoxal phosphate binding"/>
    <property type="evidence" value="ECO:0007669"/>
    <property type="project" value="InterPro"/>
</dbReference>
<comment type="pathway">
    <text evidence="3">Cofactor biosynthesis; adenosylcobalamin biosynthesis.</text>
</comment>
<dbReference type="InterPro" id="IPR004838">
    <property type="entry name" value="NHTrfase_class1_PyrdxlP-BS"/>
</dbReference>
<dbReference type="Proteomes" id="UP000076577">
    <property type="component" value="Unassembled WGS sequence"/>
</dbReference>
<comment type="function">
    <text evidence="2">Decarboxylates L-threonine-O-3-phosphate to yield (R)-1-amino-2-propanol O-2-phosphate, the precursor for the linkage between the nucleotide loop and the corrin ring in cobalamin.</text>
</comment>
<gene>
    <name evidence="11" type="primary">cobD</name>
    <name evidence="11" type="ORF">PsAD2_00233</name>
</gene>
<proteinExistence type="predicted"/>
<keyword evidence="5" id="KW-0169">Cobalamin biosynthesis</keyword>
<dbReference type="RefSeq" id="WP_208979437.1">
    <property type="nucleotide sequence ID" value="NZ_FOFM01000004.1"/>
</dbReference>
<feature type="domain" description="Aminotransferase class I/classII large" evidence="10">
    <location>
        <begin position="71"/>
        <end position="320"/>
    </location>
</feature>
<evidence type="ECO:0000256" key="3">
    <source>
        <dbReference type="ARBA" id="ARBA00004953"/>
    </source>
</evidence>
<dbReference type="PATRIC" id="fig|989403.3.peg.244"/>
<evidence type="ECO:0000313" key="12">
    <source>
        <dbReference type="Proteomes" id="UP000076577"/>
    </source>
</evidence>
<dbReference type="SUPFAM" id="SSF53383">
    <property type="entry name" value="PLP-dependent transferases"/>
    <property type="match status" value="1"/>
</dbReference>
<evidence type="ECO:0000256" key="9">
    <source>
        <dbReference type="ARBA" id="ARBA00048531"/>
    </source>
</evidence>
<accession>A0A166B191</accession>